<organism evidence="3 4">
    <name type="scientific">Paludibaculum fermentans</name>
    <dbReference type="NCBI Taxonomy" id="1473598"/>
    <lineage>
        <taxon>Bacteria</taxon>
        <taxon>Pseudomonadati</taxon>
        <taxon>Acidobacteriota</taxon>
        <taxon>Terriglobia</taxon>
        <taxon>Bryobacterales</taxon>
        <taxon>Bryobacteraceae</taxon>
        <taxon>Paludibaculum</taxon>
    </lineage>
</organism>
<evidence type="ECO:0000313" key="4">
    <source>
        <dbReference type="Proteomes" id="UP000593892"/>
    </source>
</evidence>
<reference evidence="3 4" key="1">
    <citation type="submission" date="2020-10" db="EMBL/GenBank/DDBJ databases">
        <title>Complete genome sequence of Paludibaculum fermentans P105T, a facultatively anaerobic acidobacterium capable of dissimilatory Fe(III) reduction.</title>
        <authorList>
            <person name="Dedysh S.N."/>
            <person name="Beletsky A.V."/>
            <person name="Kulichevskaya I.S."/>
            <person name="Mardanov A.V."/>
            <person name="Ravin N.V."/>
        </authorList>
    </citation>
    <scope>NUCLEOTIDE SEQUENCE [LARGE SCALE GENOMIC DNA]</scope>
    <source>
        <strain evidence="3 4">P105</strain>
    </source>
</reference>
<dbReference type="PROSITE" id="PS50943">
    <property type="entry name" value="HTH_CROC1"/>
    <property type="match status" value="1"/>
</dbReference>
<gene>
    <name evidence="3" type="ORF">IRI77_36065</name>
</gene>
<feature type="domain" description="HTH cro/C1-type" evidence="2">
    <location>
        <begin position="21"/>
        <end position="75"/>
    </location>
</feature>
<accession>A0A7S7NQY0</accession>
<keyword evidence="4" id="KW-1185">Reference proteome</keyword>
<name>A0A7S7NQY0_PALFE</name>
<dbReference type="CDD" id="cd00093">
    <property type="entry name" value="HTH_XRE"/>
    <property type="match status" value="1"/>
</dbReference>
<dbReference type="AlphaFoldDB" id="A0A7S7NQY0"/>
<evidence type="ECO:0000313" key="3">
    <source>
        <dbReference type="EMBL" id="QOY88095.1"/>
    </source>
</evidence>
<evidence type="ECO:0000259" key="2">
    <source>
        <dbReference type="PROSITE" id="PS50943"/>
    </source>
</evidence>
<dbReference type="Proteomes" id="UP000593892">
    <property type="component" value="Chromosome"/>
</dbReference>
<dbReference type="InterPro" id="IPR010982">
    <property type="entry name" value="Lambda_DNA-bd_dom_sf"/>
</dbReference>
<dbReference type="Gene3D" id="1.10.260.40">
    <property type="entry name" value="lambda repressor-like DNA-binding domains"/>
    <property type="match status" value="1"/>
</dbReference>
<dbReference type="EMBL" id="CP063849">
    <property type="protein sequence ID" value="QOY88095.1"/>
    <property type="molecule type" value="Genomic_DNA"/>
</dbReference>
<proteinExistence type="predicted"/>
<sequence>MPAHIDSQRLAGLPEAMRQALASARRARKWSQLELGRRIGLPQVHISAIESGKVTPRFNTLLDLVRVLDFDLLLIPRPLVPAVQSMVRDYAQPASDDDRPLYATDPDDEAGDDA</sequence>
<dbReference type="Pfam" id="PF01381">
    <property type="entry name" value="HTH_3"/>
    <property type="match status" value="1"/>
</dbReference>
<feature type="compositionally biased region" description="Acidic residues" evidence="1">
    <location>
        <begin position="105"/>
        <end position="114"/>
    </location>
</feature>
<dbReference type="RefSeq" id="WP_194449758.1">
    <property type="nucleotide sequence ID" value="NZ_CP063849.1"/>
</dbReference>
<dbReference type="SMART" id="SM00530">
    <property type="entry name" value="HTH_XRE"/>
    <property type="match status" value="1"/>
</dbReference>
<dbReference type="GO" id="GO:0003677">
    <property type="term" value="F:DNA binding"/>
    <property type="evidence" value="ECO:0007669"/>
    <property type="project" value="InterPro"/>
</dbReference>
<feature type="region of interest" description="Disordered" evidence="1">
    <location>
        <begin position="90"/>
        <end position="114"/>
    </location>
</feature>
<dbReference type="SUPFAM" id="SSF47413">
    <property type="entry name" value="lambda repressor-like DNA-binding domains"/>
    <property type="match status" value="1"/>
</dbReference>
<protein>
    <submittedName>
        <fullName evidence="3">Helix-turn-helix transcriptional regulator</fullName>
    </submittedName>
</protein>
<dbReference type="KEGG" id="pfer:IRI77_36065"/>
<evidence type="ECO:0000256" key="1">
    <source>
        <dbReference type="SAM" id="MobiDB-lite"/>
    </source>
</evidence>
<dbReference type="InterPro" id="IPR001387">
    <property type="entry name" value="Cro/C1-type_HTH"/>
</dbReference>